<dbReference type="AlphaFoldDB" id="K0TQG8"/>
<evidence type="ECO:0000313" key="2">
    <source>
        <dbReference type="EMBL" id="EJK76022.1"/>
    </source>
</evidence>
<keyword evidence="3" id="KW-1185">Reference proteome</keyword>
<dbReference type="CDD" id="cd14273">
    <property type="entry name" value="UBA_TAP-C_like"/>
    <property type="match status" value="1"/>
</dbReference>
<reference evidence="2 3" key="1">
    <citation type="journal article" date="2012" name="Genome Biol.">
        <title>Genome and low-iron response of an oceanic diatom adapted to chronic iron limitation.</title>
        <authorList>
            <person name="Lommer M."/>
            <person name="Specht M."/>
            <person name="Roy A.S."/>
            <person name="Kraemer L."/>
            <person name="Andreson R."/>
            <person name="Gutowska M.A."/>
            <person name="Wolf J."/>
            <person name="Bergner S.V."/>
            <person name="Schilhabel M.B."/>
            <person name="Klostermeier U.C."/>
            <person name="Beiko R.G."/>
            <person name="Rosenstiel P."/>
            <person name="Hippler M."/>
            <person name="Laroche J."/>
        </authorList>
    </citation>
    <scope>NUCLEOTIDE SEQUENCE [LARGE SCALE GENOMIC DNA]</scope>
    <source>
        <strain evidence="2 3">CCMP1005</strain>
    </source>
</reference>
<dbReference type="Proteomes" id="UP000266841">
    <property type="component" value="Unassembled WGS sequence"/>
</dbReference>
<sequence>MENSFSGNNLQMAPKKLRIPTPRPTKGSMVRMQDRTTKQFKLYAFVAEIPTMELVEAKAYLDLANWDLEEALQSAREDDGLGWNVSGGGETPIIDSPLLSAVRQPKALTADDIYLNLPTLEGDGVELKDIKQDIKP</sequence>
<evidence type="ECO:0000313" key="3">
    <source>
        <dbReference type="Proteomes" id="UP000266841"/>
    </source>
</evidence>
<feature type="compositionally biased region" description="Polar residues" evidence="1">
    <location>
        <begin position="1"/>
        <end position="11"/>
    </location>
</feature>
<feature type="region of interest" description="Disordered" evidence="1">
    <location>
        <begin position="1"/>
        <end position="31"/>
    </location>
</feature>
<dbReference type="OrthoDB" id="40878at2759"/>
<evidence type="ECO:0000256" key="1">
    <source>
        <dbReference type="SAM" id="MobiDB-lite"/>
    </source>
</evidence>
<dbReference type="EMBL" id="AGNL01002591">
    <property type="protein sequence ID" value="EJK76022.1"/>
    <property type="molecule type" value="Genomic_DNA"/>
</dbReference>
<protein>
    <submittedName>
        <fullName evidence="2">Uncharacterized protein</fullName>
    </submittedName>
</protein>
<gene>
    <name evidence="2" type="ORF">THAOC_02240</name>
</gene>
<organism evidence="2 3">
    <name type="scientific">Thalassiosira oceanica</name>
    <name type="common">Marine diatom</name>
    <dbReference type="NCBI Taxonomy" id="159749"/>
    <lineage>
        <taxon>Eukaryota</taxon>
        <taxon>Sar</taxon>
        <taxon>Stramenopiles</taxon>
        <taxon>Ochrophyta</taxon>
        <taxon>Bacillariophyta</taxon>
        <taxon>Coscinodiscophyceae</taxon>
        <taxon>Thalassiosirophycidae</taxon>
        <taxon>Thalassiosirales</taxon>
        <taxon>Thalassiosiraceae</taxon>
        <taxon>Thalassiosira</taxon>
    </lineage>
</organism>
<proteinExistence type="predicted"/>
<comment type="caution">
    <text evidence="2">The sequence shown here is derived from an EMBL/GenBank/DDBJ whole genome shotgun (WGS) entry which is preliminary data.</text>
</comment>
<accession>K0TQG8</accession>
<name>K0TQG8_THAOC</name>